<accession>A0A1Y1S8W2</accession>
<name>A0A1Y1S8W2_9MICR</name>
<dbReference type="AlphaFoldDB" id="A0A1Y1S8W2"/>
<evidence type="ECO:0000313" key="2">
    <source>
        <dbReference type="Proteomes" id="UP000192639"/>
    </source>
</evidence>
<sequence>MQKRVEQIRRLIAQFESVSYDEDRLEILSEIHTFSQIDPVAVGTLCLTSIFKSVFEMDETEIHYKILERIFSSSKKDEFVDDLFCDQMNLNMLLDLSVIEVVYFLDTVNSSLFLRRLANQTKIEAVLIRAVEIGELEKNNRWLDELFATKKNEIFDRLLDSNKAVSRLFKSGLLEKLLNDSLINQTKFMETEVFRNNTGKISINGIRILLNKENSRYSEVQQIFMKRSVIENGLINKDYELIYNLIYGSDRNTAILVEYCKNNKVTEVVERDSADFYYAANILDIFLGIDQNIPCHNWISVTLANISNINTELDCDYSITDQKYLIYEIFVHSRISENDILKLIYECHGVIRELALFIGLMCGYSTTLSPHEILITLIQFRMHLINNKMYSTKIDEMLLGSVSDFIKLYNEYLYEESTKKSGIQAELDDFGTNLSDENVVVKTDAIENENETGMLNIENLARLNKGIQNVLRFFRRKEDE</sequence>
<dbReference type="EMBL" id="LWDP01000018">
    <property type="protein sequence ID" value="ORD94500.1"/>
    <property type="molecule type" value="Genomic_DNA"/>
</dbReference>
<dbReference type="OrthoDB" id="2189189at2759"/>
<protein>
    <submittedName>
        <fullName evidence="1">Uncharacterized protein</fullName>
    </submittedName>
</protein>
<dbReference type="Proteomes" id="UP000192639">
    <property type="component" value="Unassembled WGS sequence"/>
</dbReference>
<reference evidence="1 2" key="1">
    <citation type="journal article" date="2017" name="Environ. Microbiol.">
        <title>Decay of the glycolytic pathway and adaptation to intranuclear parasitism within Enterocytozoonidae microsporidia.</title>
        <authorList>
            <person name="Wiredu Boakye D."/>
            <person name="Jaroenlak P."/>
            <person name="Prachumwat A."/>
            <person name="Williams T.A."/>
            <person name="Bateman K.S."/>
            <person name="Itsathitphaisarn O."/>
            <person name="Sritunyalucksana K."/>
            <person name="Paszkiewicz K.H."/>
            <person name="Moore K.A."/>
            <person name="Stentiford G.D."/>
            <person name="Williams B.A."/>
        </authorList>
    </citation>
    <scope>NUCLEOTIDE SEQUENCE [LARGE SCALE GENOMIC DNA]</scope>
    <source>
        <strain evidence="1 2">GB1</strain>
    </source>
</reference>
<comment type="caution">
    <text evidence="1">The sequence shown here is derived from an EMBL/GenBank/DDBJ whole genome shotgun (WGS) entry which is preliminary data.</text>
</comment>
<organism evidence="1 2">
    <name type="scientific">Enterospora canceri</name>
    <dbReference type="NCBI Taxonomy" id="1081671"/>
    <lineage>
        <taxon>Eukaryota</taxon>
        <taxon>Fungi</taxon>
        <taxon>Fungi incertae sedis</taxon>
        <taxon>Microsporidia</taxon>
        <taxon>Enterocytozoonidae</taxon>
        <taxon>Enterospora</taxon>
    </lineage>
</organism>
<evidence type="ECO:0000313" key="1">
    <source>
        <dbReference type="EMBL" id="ORD94500.1"/>
    </source>
</evidence>
<gene>
    <name evidence="1" type="ORF">ECANGB1_644</name>
</gene>
<proteinExistence type="predicted"/>
<dbReference type="VEuPathDB" id="MicrosporidiaDB:ECANGB1_644"/>
<keyword evidence="2" id="KW-1185">Reference proteome</keyword>